<dbReference type="InterPro" id="IPR002491">
    <property type="entry name" value="ABC_transptr_periplasmic_BD"/>
</dbReference>
<feature type="coiled-coil region" evidence="5">
    <location>
        <begin position="154"/>
        <end position="181"/>
    </location>
</feature>
<evidence type="ECO:0000313" key="9">
    <source>
        <dbReference type="Proteomes" id="UP000245938"/>
    </source>
</evidence>
<dbReference type="Gene3D" id="3.40.50.1980">
    <property type="entry name" value="Nitrogenase molybdenum iron protein domain"/>
    <property type="match status" value="2"/>
</dbReference>
<proteinExistence type="inferred from homology"/>
<evidence type="ECO:0000259" key="7">
    <source>
        <dbReference type="PROSITE" id="PS50983"/>
    </source>
</evidence>
<gene>
    <name evidence="8" type="ORF">DEX24_02515</name>
</gene>
<dbReference type="Pfam" id="PF01497">
    <property type="entry name" value="Peripla_BP_2"/>
    <property type="match status" value="1"/>
</dbReference>
<dbReference type="PROSITE" id="PS51257">
    <property type="entry name" value="PROKAR_LIPOPROTEIN"/>
    <property type="match status" value="1"/>
</dbReference>
<dbReference type="PANTHER" id="PTHR30532">
    <property type="entry name" value="IRON III DICITRATE-BINDING PERIPLASMIC PROTEIN"/>
    <property type="match status" value="1"/>
</dbReference>
<dbReference type="InterPro" id="IPR051313">
    <property type="entry name" value="Bact_iron-sidero_bind"/>
</dbReference>
<sequence>MMKKLVSILLMVLLVVVLAACTSDDKSKDDKASANKENATRDVDTVMGKVTVPANPQRVVVDWNLGEVMAVGIEPIGTSKTILDYGALLTPFVTEKTQDIGADGLVSIEKILALKPDLIITYDTEAVEKFSKIAPTVVYDTSKYKTVQEKVIAMGELLNRQKEAQEFNDNLEKKVAAAKARIDQVIPKDATISIIDVGTTKSTIVVGETGERGGDPLYQLLKMNPPENVQKDIIDKNEPRIDVSWEKIADYAGDYIIKISNPAIKQKSLPAIWNTLDAVKNDRVIEVDVRSYFMSDAYASMLQVEDLADKIEKLKK</sequence>
<evidence type="ECO:0000256" key="3">
    <source>
        <dbReference type="ARBA" id="ARBA00022448"/>
    </source>
</evidence>
<evidence type="ECO:0000256" key="5">
    <source>
        <dbReference type="SAM" id="Coils"/>
    </source>
</evidence>
<keyword evidence="9" id="KW-1185">Reference proteome</keyword>
<evidence type="ECO:0000256" key="6">
    <source>
        <dbReference type="SAM" id="SignalP"/>
    </source>
</evidence>
<evidence type="ECO:0000313" key="8">
    <source>
        <dbReference type="EMBL" id="PWI26653.1"/>
    </source>
</evidence>
<evidence type="ECO:0000256" key="1">
    <source>
        <dbReference type="ARBA" id="ARBA00004196"/>
    </source>
</evidence>
<dbReference type="GO" id="GO:0030288">
    <property type="term" value="C:outer membrane-bounded periplasmic space"/>
    <property type="evidence" value="ECO:0007669"/>
    <property type="project" value="TreeGrafter"/>
</dbReference>
<organism evidence="8 9">
    <name type="scientific">Kurthia sibirica</name>
    <dbReference type="NCBI Taxonomy" id="202750"/>
    <lineage>
        <taxon>Bacteria</taxon>
        <taxon>Bacillati</taxon>
        <taxon>Bacillota</taxon>
        <taxon>Bacilli</taxon>
        <taxon>Bacillales</taxon>
        <taxon>Caryophanaceae</taxon>
        <taxon>Kurthia</taxon>
    </lineage>
</organism>
<dbReference type="EMBL" id="QFVR01000002">
    <property type="protein sequence ID" value="PWI26653.1"/>
    <property type="molecule type" value="Genomic_DNA"/>
</dbReference>
<name>A0A2U3AQ38_9BACL</name>
<comment type="similarity">
    <text evidence="2">Belongs to the bacterial solute-binding protein 8 family.</text>
</comment>
<evidence type="ECO:0000256" key="4">
    <source>
        <dbReference type="ARBA" id="ARBA00022729"/>
    </source>
</evidence>
<protein>
    <recommendedName>
        <fullName evidence="7">Fe/B12 periplasmic-binding domain-containing protein</fullName>
    </recommendedName>
</protein>
<dbReference type="PANTHER" id="PTHR30532:SF29">
    <property type="entry name" value="FE(3+) DICITRATE-BINDING PERIPLASMIC PROTEIN"/>
    <property type="match status" value="1"/>
</dbReference>
<comment type="subcellular location">
    <subcellularLocation>
        <location evidence="1">Cell envelope</location>
    </subcellularLocation>
</comment>
<keyword evidence="5" id="KW-0175">Coiled coil</keyword>
<feature type="chain" id="PRO_5038794069" description="Fe/B12 periplasmic-binding domain-containing protein" evidence="6">
    <location>
        <begin position="20"/>
        <end position="316"/>
    </location>
</feature>
<dbReference type="AlphaFoldDB" id="A0A2U3AQ38"/>
<dbReference type="PROSITE" id="PS50983">
    <property type="entry name" value="FE_B12_PBP"/>
    <property type="match status" value="1"/>
</dbReference>
<evidence type="ECO:0000256" key="2">
    <source>
        <dbReference type="ARBA" id="ARBA00008814"/>
    </source>
</evidence>
<dbReference type="SUPFAM" id="SSF53807">
    <property type="entry name" value="Helical backbone' metal receptor"/>
    <property type="match status" value="1"/>
</dbReference>
<dbReference type="Proteomes" id="UP000245938">
    <property type="component" value="Unassembled WGS sequence"/>
</dbReference>
<comment type="caution">
    <text evidence="8">The sequence shown here is derived from an EMBL/GenBank/DDBJ whole genome shotgun (WGS) entry which is preliminary data.</text>
</comment>
<reference evidence="8 9" key="1">
    <citation type="submission" date="2018-05" db="EMBL/GenBank/DDBJ databases">
        <title>Kurthia sibirica genome sequence.</title>
        <authorList>
            <person name="Maclea K.S."/>
            <person name="Goen A.E."/>
        </authorList>
    </citation>
    <scope>NUCLEOTIDE SEQUENCE [LARGE SCALE GENOMIC DNA]</scope>
    <source>
        <strain evidence="8 9">ATCC 49154</strain>
    </source>
</reference>
<dbReference type="GO" id="GO:1901678">
    <property type="term" value="P:iron coordination entity transport"/>
    <property type="evidence" value="ECO:0007669"/>
    <property type="project" value="UniProtKB-ARBA"/>
</dbReference>
<keyword evidence="4 6" id="KW-0732">Signal</keyword>
<accession>A0A2U3AQ38</accession>
<feature type="domain" description="Fe/B12 periplasmic-binding" evidence="7">
    <location>
        <begin position="48"/>
        <end position="315"/>
    </location>
</feature>
<feature type="signal peptide" evidence="6">
    <location>
        <begin position="1"/>
        <end position="19"/>
    </location>
</feature>
<keyword evidence="3" id="KW-0813">Transport</keyword>
<dbReference type="OrthoDB" id="2901226at2"/>